<reference evidence="3" key="1">
    <citation type="journal article" date="2019" name="Int. J. Syst. Evol. Microbiol.">
        <title>The Global Catalogue of Microorganisms (GCM) 10K type strain sequencing project: providing services to taxonomists for standard genome sequencing and annotation.</title>
        <authorList>
            <consortium name="The Broad Institute Genomics Platform"/>
            <consortium name="The Broad Institute Genome Sequencing Center for Infectious Disease"/>
            <person name="Wu L."/>
            <person name="Ma J."/>
        </authorList>
    </citation>
    <scope>NUCLEOTIDE SEQUENCE [LARGE SCALE GENOMIC DNA]</scope>
    <source>
        <strain evidence="3">JCM 17201</strain>
    </source>
</reference>
<feature type="region of interest" description="Disordered" evidence="1">
    <location>
        <begin position="216"/>
        <end position="240"/>
    </location>
</feature>
<evidence type="ECO:0000313" key="2">
    <source>
        <dbReference type="EMBL" id="GAA3911739.1"/>
    </source>
</evidence>
<sequence>MRLTPAQHHWQKHAAQSHAAGESAAAGLVGYERIRHRLQHDRRMLKGIQSTLRRAEIKRELLPHYQGWIDGTLEADSGRQDEVFITCLIWALDAGLYDQALPMAAYAIRHRLNLPDGFRRTTATMLVDEICDAALTGFKVDAASERVPLAHLRELEALTDGEDMPDEVRAKLFKTLAFTLRNGELDQKHEAVDYMKRATELHDRVGVLRDIRDLESELKRTSSTDDEPEKTKGAGKKAGA</sequence>
<dbReference type="EMBL" id="BAABDG010000010">
    <property type="protein sequence ID" value="GAA3911739.1"/>
    <property type="molecule type" value="Genomic_DNA"/>
</dbReference>
<evidence type="ECO:0000256" key="1">
    <source>
        <dbReference type="SAM" id="MobiDB-lite"/>
    </source>
</evidence>
<feature type="region of interest" description="Disordered" evidence="1">
    <location>
        <begin position="1"/>
        <end position="21"/>
    </location>
</feature>
<dbReference type="RefSeq" id="WP_346082737.1">
    <property type="nucleotide sequence ID" value="NZ_BAABDG010000010.1"/>
</dbReference>
<name>A0ABP7M113_9GAMM</name>
<accession>A0ABP7M113</accession>
<organism evidence="2 3">
    <name type="scientific">Gibbsiella dentisursi</name>
    <dbReference type="NCBI Taxonomy" id="796890"/>
    <lineage>
        <taxon>Bacteria</taxon>
        <taxon>Pseudomonadati</taxon>
        <taxon>Pseudomonadota</taxon>
        <taxon>Gammaproteobacteria</taxon>
        <taxon>Enterobacterales</taxon>
        <taxon>Yersiniaceae</taxon>
        <taxon>Gibbsiella</taxon>
    </lineage>
</organism>
<comment type="caution">
    <text evidence="2">The sequence shown here is derived from an EMBL/GenBank/DDBJ whole genome shotgun (WGS) entry which is preliminary data.</text>
</comment>
<dbReference type="InterPro" id="IPR010270">
    <property type="entry name" value="Phage_P2_GpM"/>
</dbReference>
<evidence type="ECO:0000313" key="3">
    <source>
        <dbReference type="Proteomes" id="UP001499994"/>
    </source>
</evidence>
<dbReference type="Proteomes" id="UP001499994">
    <property type="component" value="Unassembled WGS sequence"/>
</dbReference>
<gene>
    <name evidence="2" type="primary">gpM</name>
    <name evidence="2" type="ORF">GCM10022405_41140</name>
</gene>
<proteinExistence type="predicted"/>
<protein>
    <submittedName>
        <fullName evidence="2">Phage terminase small subunit</fullName>
    </submittedName>
</protein>
<keyword evidence="3" id="KW-1185">Reference proteome</keyword>
<dbReference type="Pfam" id="PF05944">
    <property type="entry name" value="Phage_term_smal"/>
    <property type="match status" value="1"/>
</dbReference>